<dbReference type="InterPro" id="IPR017946">
    <property type="entry name" value="PLC-like_Pdiesterase_TIM-brl"/>
</dbReference>
<proteinExistence type="predicted"/>
<dbReference type="AlphaFoldDB" id="A0A845QB73"/>
<evidence type="ECO:0000313" key="2">
    <source>
        <dbReference type="EMBL" id="NBG95737.1"/>
    </source>
</evidence>
<feature type="domain" description="GP-PDE" evidence="1">
    <location>
        <begin position="10"/>
        <end position="247"/>
    </location>
</feature>
<dbReference type="OrthoDB" id="384721at2"/>
<dbReference type="Proteomes" id="UP000470384">
    <property type="component" value="Unassembled WGS sequence"/>
</dbReference>
<organism evidence="2 3">
    <name type="scientific">Pyruvatibacter mobilis</name>
    <dbReference type="NCBI Taxonomy" id="1712261"/>
    <lineage>
        <taxon>Bacteria</taxon>
        <taxon>Pseudomonadati</taxon>
        <taxon>Pseudomonadota</taxon>
        <taxon>Alphaproteobacteria</taxon>
        <taxon>Hyphomicrobiales</taxon>
        <taxon>Parvibaculaceae</taxon>
        <taxon>Pyruvatibacter</taxon>
    </lineage>
</organism>
<accession>A0A845QB73</accession>
<dbReference type="Gene3D" id="3.20.20.190">
    <property type="entry name" value="Phosphatidylinositol (PI) phosphodiesterase"/>
    <property type="match status" value="1"/>
</dbReference>
<sequence length="247" mass="27671">MARDLAWLTARPVAHRGLHGLEDGVVENLPSAFQAAINANYAIECDLQLAADGEAMVFHDATLDRLTEATGKVFAHTSDDLKKISFKTTTDRMQTLGEFLDQVGGKVVPVIELKIPFGKEGPLEKRTAKLLKDYKGPAAVMSFNPRSMGWFAENAPDITRGQLSYAYDQGPALSMPWMRRMALKHMLLNWKSRPHFIGFDVNALPQWSVDLRRKLGLPVLTWTVRTDAHRDSAAKHADQIIFETFRP</sequence>
<dbReference type="PANTHER" id="PTHR46211:SF1">
    <property type="entry name" value="GLYCEROPHOSPHODIESTER PHOSPHODIESTERASE, CYTOPLASMIC"/>
    <property type="match status" value="1"/>
</dbReference>
<evidence type="ECO:0000313" key="3">
    <source>
        <dbReference type="Proteomes" id="UP000470384"/>
    </source>
</evidence>
<keyword evidence="3" id="KW-1185">Reference proteome</keyword>
<dbReference type="GeneID" id="300654439"/>
<protein>
    <submittedName>
        <fullName evidence="2">Glycerophosphodiester phosphodiesterase</fullName>
    </submittedName>
</protein>
<dbReference type="GO" id="GO:0008081">
    <property type="term" value="F:phosphoric diester hydrolase activity"/>
    <property type="evidence" value="ECO:0007669"/>
    <property type="project" value="InterPro"/>
</dbReference>
<gene>
    <name evidence="2" type="ORF">GTQ45_08325</name>
</gene>
<name>A0A845QB73_9HYPH</name>
<dbReference type="PANTHER" id="PTHR46211">
    <property type="entry name" value="GLYCEROPHOSPHORYL DIESTER PHOSPHODIESTERASE"/>
    <property type="match status" value="1"/>
</dbReference>
<dbReference type="GO" id="GO:0006629">
    <property type="term" value="P:lipid metabolic process"/>
    <property type="evidence" value="ECO:0007669"/>
    <property type="project" value="InterPro"/>
</dbReference>
<dbReference type="Pfam" id="PF03009">
    <property type="entry name" value="GDPD"/>
    <property type="match status" value="1"/>
</dbReference>
<comment type="caution">
    <text evidence="2">The sequence shown here is derived from an EMBL/GenBank/DDBJ whole genome shotgun (WGS) entry which is preliminary data.</text>
</comment>
<dbReference type="PROSITE" id="PS51704">
    <property type="entry name" value="GP_PDE"/>
    <property type="match status" value="1"/>
</dbReference>
<dbReference type="SUPFAM" id="SSF51695">
    <property type="entry name" value="PLC-like phosphodiesterases"/>
    <property type="match status" value="1"/>
</dbReference>
<reference evidence="2 3" key="1">
    <citation type="journal article" date="2016" name="Int. J. Syst. Evol. Microbiol.">
        <title>Pyruvatibacter mobilis gen. nov., sp. nov., a marine bacterium from the culture broth of Picochlorum sp. 122.</title>
        <authorList>
            <person name="Wang G."/>
            <person name="Tang M."/>
            <person name="Wu H."/>
            <person name="Dai S."/>
            <person name="Li T."/>
            <person name="Chen C."/>
            <person name="He H."/>
            <person name="Fan J."/>
            <person name="Xiang W."/>
            <person name="Li X."/>
        </authorList>
    </citation>
    <scope>NUCLEOTIDE SEQUENCE [LARGE SCALE GENOMIC DNA]</scope>
    <source>
        <strain evidence="2 3">GYP-11</strain>
    </source>
</reference>
<dbReference type="RefSeq" id="WP_160587651.1">
    <property type="nucleotide sequence ID" value="NZ_BMHN01000001.1"/>
</dbReference>
<evidence type="ECO:0000259" key="1">
    <source>
        <dbReference type="PROSITE" id="PS51704"/>
    </source>
</evidence>
<dbReference type="InterPro" id="IPR030395">
    <property type="entry name" value="GP_PDE_dom"/>
</dbReference>
<dbReference type="EMBL" id="WXYQ01000006">
    <property type="protein sequence ID" value="NBG95737.1"/>
    <property type="molecule type" value="Genomic_DNA"/>
</dbReference>